<evidence type="ECO:0000313" key="1">
    <source>
        <dbReference type="EMBL" id="OOK64861.1"/>
    </source>
</evidence>
<dbReference type="EMBL" id="MVBM01000004">
    <property type="protein sequence ID" value="OOK74082.1"/>
    <property type="molecule type" value="Genomic_DNA"/>
</dbReference>
<accession>A0A1V3X4Q1</accession>
<reference evidence="3 4" key="1">
    <citation type="submission" date="2017-02" db="EMBL/GenBank/DDBJ databases">
        <title>Complete genome sequences of Mycobacterium kansasii strains isolated from rhesus macaques.</title>
        <authorList>
            <person name="Panda A."/>
            <person name="Nagaraj S."/>
            <person name="Zhao X."/>
            <person name="Tettelin H."/>
            <person name="Detolla L.J."/>
        </authorList>
    </citation>
    <scope>NUCLEOTIDE SEQUENCE [LARGE SCALE GENOMIC DNA]</scope>
    <source>
        <strain evidence="1 3">11-3469</strain>
        <strain evidence="2 4">11-3813</strain>
    </source>
</reference>
<protein>
    <submittedName>
        <fullName evidence="2">Uncharacterized protein</fullName>
    </submittedName>
</protein>
<dbReference type="Proteomes" id="UP000188532">
    <property type="component" value="Unassembled WGS sequence"/>
</dbReference>
<organism evidence="2 4">
    <name type="scientific">Mycobacterium kansasii</name>
    <dbReference type="NCBI Taxonomy" id="1768"/>
    <lineage>
        <taxon>Bacteria</taxon>
        <taxon>Bacillati</taxon>
        <taxon>Actinomycetota</taxon>
        <taxon>Actinomycetes</taxon>
        <taxon>Mycobacteriales</taxon>
        <taxon>Mycobacteriaceae</taxon>
        <taxon>Mycobacterium</taxon>
    </lineage>
</organism>
<evidence type="ECO:0000313" key="3">
    <source>
        <dbReference type="Proteomes" id="UP000188532"/>
    </source>
</evidence>
<proteinExistence type="predicted"/>
<gene>
    <name evidence="1" type="ORF">BZL29_8149</name>
    <name evidence="2" type="ORF">BZL30_4521</name>
</gene>
<evidence type="ECO:0000313" key="4">
    <source>
        <dbReference type="Proteomes" id="UP000189229"/>
    </source>
</evidence>
<dbReference type="EMBL" id="MVBN01000012">
    <property type="protein sequence ID" value="OOK64861.1"/>
    <property type="molecule type" value="Genomic_DNA"/>
</dbReference>
<dbReference type="AlphaFoldDB" id="A0A1V3X4Q1"/>
<evidence type="ECO:0000313" key="2">
    <source>
        <dbReference type="EMBL" id="OOK74082.1"/>
    </source>
</evidence>
<sequence>MVVGHTNFGCLTTVYHTPHGILPAGRCTPTVLVTSIAGG</sequence>
<name>A0A1V3X4Q1_MYCKA</name>
<dbReference type="Proteomes" id="UP000189229">
    <property type="component" value="Unassembled WGS sequence"/>
</dbReference>
<comment type="caution">
    <text evidence="2">The sequence shown here is derived from an EMBL/GenBank/DDBJ whole genome shotgun (WGS) entry which is preliminary data.</text>
</comment>